<feature type="compositionally biased region" description="Polar residues" evidence="6">
    <location>
        <begin position="318"/>
        <end position="332"/>
    </location>
</feature>
<dbReference type="GO" id="GO:0016491">
    <property type="term" value="F:oxidoreductase activity"/>
    <property type="evidence" value="ECO:0007669"/>
    <property type="project" value="UniProtKB-KW"/>
</dbReference>
<evidence type="ECO:0000256" key="1">
    <source>
        <dbReference type="ARBA" id="ARBA00001974"/>
    </source>
</evidence>
<feature type="compositionally biased region" description="Low complexity" evidence="6">
    <location>
        <begin position="1166"/>
        <end position="1179"/>
    </location>
</feature>
<dbReference type="EMBL" id="ULHB01000040">
    <property type="protein sequence ID" value="SYW78354.1"/>
    <property type="molecule type" value="Genomic_DNA"/>
</dbReference>
<name>A0A1K0G964_9BASI</name>
<feature type="domain" description="FAD-binding PCMH-type" evidence="7">
    <location>
        <begin position="803"/>
        <end position="890"/>
    </location>
</feature>
<accession>A0A1K0G964</accession>
<comment type="cofactor">
    <cofactor evidence="1">
        <name>FAD</name>
        <dbReference type="ChEBI" id="CHEBI:57692"/>
    </cofactor>
</comment>
<evidence type="ECO:0000313" key="8">
    <source>
        <dbReference type="EMBL" id="SAM84316.1"/>
    </source>
</evidence>
<dbReference type="PANTHER" id="PTHR42973">
    <property type="entry name" value="BINDING OXIDOREDUCTASE, PUTATIVE (AFU_ORTHOLOGUE AFUA_1G17690)-RELATED"/>
    <property type="match status" value="1"/>
</dbReference>
<comment type="similarity">
    <text evidence="2">Belongs to the oxygen-dependent FAD-linked oxidoreductase family.</text>
</comment>
<dbReference type="Proteomes" id="UP000179920">
    <property type="component" value="Chromosome XIII"/>
</dbReference>
<dbReference type="PANTHER" id="PTHR42973:SF39">
    <property type="entry name" value="FAD-BINDING PCMH-TYPE DOMAIN-CONTAINING PROTEIN"/>
    <property type="match status" value="1"/>
</dbReference>
<evidence type="ECO:0000313" key="11">
    <source>
        <dbReference type="Proteomes" id="UP000658997"/>
    </source>
</evidence>
<keyword evidence="11" id="KW-1185">Reference proteome</keyword>
<evidence type="ECO:0000256" key="2">
    <source>
        <dbReference type="ARBA" id="ARBA00005466"/>
    </source>
</evidence>
<feature type="compositionally biased region" description="Polar residues" evidence="6">
    <location>
        <begin position="232"/>
        <end position="250"/>
    </location>
</feature>
<evidence type="ECO:0000313" key="9">
    <source>
        <dbReference type="EMBL" id="SYW78354.1"/>
    </source>
</evidence>
<evidence type="ECO:0000313" key="10">
    <source>
        <dbReference type="Proteomes" id="UP000179920"/>
    </source>
</evidence>
<evidence type="ECO:0000256" key="4">
    <source>
        <dbReference type="ARBA" id="ARBA00022827"/>
    </source>
</evidence>
<dbReference type="AlphaFoldDB" id="A0A1K0G964"/>
<evidence type="ECO:0000256" key="6">
    <source>
        <dbReference type="SAM" id="MobiDB-lite"/>
    </source>
</evidence>
<protein>
    <recommendedName>
        <fullName evidence="7">FAD-binding PCMH-type domain-containing protein</fullName>
    </recommendedName>
</protein>
<sequence>MTDRIPPYDIPEPTPMAKQDVRHKYARFESLRAQLATIFRGQIAIRGEPLFARSITIFNDAPPLGGWMVTMPVDVQDVSALVKFCATHRLSPSIKSGGFATAGWAIQGEVVIDTSLMDDVKLVVPNPIPSRVGAVPDSSPLTLPSTGLATSYQASGLCLNCSDAASRSSSASSSQQQPPLAASGSSPASAFAVPPPPLPSAAIDPIMAQADSNSITLQSDSVLRAADQLTIQQNHNSSSTPVQDPATMSKNFKDESSEDVDSQDAPKNALKRKPRESDDAYLATVSDVDNANFSGSQYTSTPKRRTDDSNLLYPALQDATNDAKSRSQSMQQDRSHECGADADSESSYSSSTHQHQDQERDNDNEQEREQPSNAAASSLTNSDVRRVAASRSDFLDASEPRDTAPLYPTARSSSSLPSVAPVPAKIWVDRQPDLSGNASDSPGGGSNSGSNSGGSSSHLASSFTSASKQSSAKSSNAGCDHADIKTDADAIGGVTTDNVGDESLPFKRRSLISMPKREGGRRSTSQRRSASRSNSASGSGSASDSGCYRRGVSNSQTPDDWDMSASAEHSPWHRNHRPPAGTSSEKLKLPQGGFVWRSDGAEAGISSISTAPGSLPWDAKAFAADPEAALCQSNSRSSRSSSGEDSSNEMDSGRPSGAAGYFGASTLSNLQDAWPSSTWAVNQDVSNDPSSNLPRFILSPLPKYGSPSPTPQLPDASTPFNFDSRSEGYHQQATAILPPGVYKDKYALASFGPGVGIRGLDAFTDRAGRQGNFLAAMDEKNKGKSGQVEQDDPMPPLVVNGVPYHVPVSAYPVGSTAMTTGGFGYLTRAYGLSLDNIVQVEMVLADGRIMTLNNESRHKSQEEQDLWWAVRGAAPCFGIVTRLTAKAYPVPSVYSGNLIYPLNPATASSLIRHWRDCLKAGLPRNLYTNLILTAGPSKTSHVIVIQVCYLGPKSDGEALVQAISSWTGERLLLKDVEERSFLSQQDGVAKVLKGGTGRRWMVRGDLISTLTDDVIAKSVRNFQGLGIRAVWLFELMGGAVEDSPADETCICPEARAAKFTVGSLQQWSGKAEDRTCIESVERWLNEVVNKVSVGGPYPCFLGRSERMDRVIGAYGLDNFTRLLEIKKRVDPNNMFRHTFAHGFVVDDPEKLLQELDERQTHRTRVQEAQAHQAAQANGQTMSSQE</sequence>
<feature type="region of interest" description="Disordered" evidence="6">
    <location>
        <begin position="1163"/>
        <end position="1185"/>
    </location>
</feature>
<evidence type="ECO:0000256" key="5">
    <source>
        <dbReference type="ARBA" id="ARBA00023002"/>
    </source>
</evidence>
<dbReference type="Gene3D" id="3.40.462.20">
    <property type="match status" value="1"/>
</dbReference>
<feature type="compositionally biased region" description="Low complexity" evidence="6">
    <location>
        <begin position="522"/>
        <end position="546"/>
    </location>
</feature>
<reference evidence="9" key="3">
    <citation type="submission" date="2018-08" db="EMBL/GenBank/DDBJ databases">
        <authorList>
            <person name="Guldener U."/>
        </authorList>
    </citation>
    <scope>NUCLEOTIDE SEQUENCE</scope>
    <source>
        <strain evidence="9">UB2</strain>
    </source>
</reference>
<feature type="compositionally biased region" description="Low complexity" evidence="6">
    <location>
        <begin position="166"/>
        <end position="192"/>
    </location>
</feature>
<dbReference type="OrthoDB" id="9996127at2759"/>
<dbReference type="Pfam" id="PF08031">
    <property type="entry name" value="BBE"/>
    <property type="match status" value="1"/>
</dbReference>
<keyword evidence="4" id="KW-0274">FAD</keyword>
<feature type="region of interest" description="Disordered" evidence="6">
    <location>
        <begin position="166"/>
        <end position="197"/>
    </location>
</feature>
<feature type="region of interest" description="Disordered" evidence="6">
    <location>
        <begin position="685"/>
        <end position="713"/>
    </location>
</feature>
<keyword evidence="3" id="KW-0285">Flavoprotein</keyword>
<feature type="compositionally biased region" description="Polar residues" evidence="6">
    <location>
        <begin position="371"/>
        <end position="382"/>
    </location>
</feature>
<organism evidence="8 10">
    <name type="scientific">Ustilago bromivora</name>
    <dbReference type="NCBI Taxonomy" id="307758"/>
    <lineage>
        <taxon>Eukaryota</taxon>
        <taxon>Fungi</taxon>
        <taxon>Dikarya</taxon>
        <taxon>Basidiomycota</taxon>
        <taxon>Ustilaginomycotina</taxon>
        <taxon>Ustilaginomycetes</taxon>
        <taxon>Ustilaginales</taxon>
        <taxon>Ustilaginaceae</taxon>
        <taxon>Ustilago</taxon>
    </lineage>
</organism>
<dbReference type="SUPFAM" id="SSF56176">
    <property type="entry name" value="FAD-binding/transporter-associated domain-like"/>
    <property type="match status" value="2"/>
</dbReference>
<reference evidence="8" key="1">
    <citation type="submission" date="2016-04" db="EMBL/GenBank/DDBJ databases">
        <authorList>
            <person name="Evans L.H."/>
            <person name="Alamgir A."/>
            <person name="Owens N."/>
            <person name="Weber N.D."/>
            <person name="Virtaneva K."/>
            <person name="Barbian K."/>
            <person name="Babar A."/>
            <person name="Rosenke K."/>
        </authorList>
    </citation>
    <scope>NUCLEOTIDE SEQUENCE</scope>
    <source>
        <strain evidence="8">UB2112</strain>
    </source>
</reference>
<dbReference type="EMBL" id="LT558129">
    <property type="protein sequence ID" value="SAM84316.1"/>
    <property type="molecule type" value="Genomic_DNA"/>
</dbReference>
<feature type="compositionally biased region" description="Low complexity" evidence="6">
    <location>
        <begin position="628"/>
        <end position="645"/>
    </location>
</feature>
<evidence type="ECO:0000259" key="7">
    <source>
        <dbReference type="PROSITE" id="PS51387"/>
    </source>
</evidence>
<dbReference type="Proteomes" id="UP000658997">
    <property type="component" value="Unassembled WGS sequence"/>
</dbReference>
<dbReference type="GO" id="GO:0071949">
    <property type="term" value="F:FAD binding"/>
    <property type="evidence" value="ECO:0007669"/>
    <property type="project" value="InterPro"/>
</dbReference>
<dbReference type="InterPro" id="IPR016167">
    <property type="entry name" value="FAD-bd_PCMH_sub1"/>
</dbReference>
<keyword evidence="5" id="KW-0560">Oxidoreductase</keyword>
<feature type="region of interest" description="Disordered" evidence="6">
    <location>
        <begin position="232"/>
        <end position="590"/>
    </location>
</feature>
<proteinExistence type="inferred from homology"/>
<dbReference type="PROSITE" id="PS51387">
    <property type="entry name" value="FAD_PCMH"/>
    <property type="match status" value="1"/>
</dbReference>
<reference evidence="10" key="2">
    <citation type="submission" date="2016-04" db="EMBL/GenBank/DDBJ databases">
        <authorList>
            <person name="Guldener U."/>
            <person name="Guldener U."/>
        </authorList>
    </citation>
    <scope>NUCLEOTIDE SEQUENCE [LARGE SCALE GENOMIC DNA]</scope>
    <source>
        <strain evidence="10">UB2112</strain>
    </source>
</reference>
<feature type="compositionally biased region" description="Low complexity" evidence="6">
    <location>
        <begin position="448"/>
        <end position="477"/>
    </location>
</feature>
<gene>
    <name evidence="9" type="ORF">UBRO2_02546</name>
    <name evidence="8" type="ORF">UBRO_06969</name>
</gene>
<dbReference type="InterPro" id="IPR016166">
    <property type="entry name" value="FAD-bd_PCMH"/>
</dbReference>
<evidence type="ECO:0000256" key="3">
    <source>
        <dbReference type="ARBA" id="ARBA00022630"/>
    </source>
</evidence>
<dbReference type="Gene3D" id="3.30.43.10">
    <property type="entry name" value="Uridine Diphospho-n-acetylenolpyruvylglucosamine Reductase, domain 2"/>
    <property type="match status" value="1"/>
</dbReference>
<feature type="compositionally biased region" description="Basic and acidic residues" evidence="6">
    <location>
        <begin position="354"/>
        <end position="370"/>
    </location>
</feature>
<dbReference type="InterPro" id="IPR016169">
    <property type="entry name" value="FAD-bd_PCMH_sub2"/>
</dbReference>
<feature type="region of interest" description="Disordered" evidence="6">
    <location>
        <begin position="628"/>
        <end position="660"/>
    </location>
</feature>
<feature type="compositionally biased region" description="Polar residues" evidence="6">
    <location>
        <begin position="287"/>
        <end position="301"/>
    </location>
</feature>
<feature type="compositionally biased region" description="Low complexity" evidence="6">
    <location>
        <begin position="412"/>
        <end position="424"/>
    </location>
</feature>
<dbReference type="InterPro" id="IPR036318">
    <property type="entry name" value="FAD-bd_PCMH-like_sf"/>
</dbReference>
<dbReference type="InterPro" id="IPR050416">
    <property type="entry name" value="FAD-linked_Oxidoreductase"/>
</dbReference>
<dbReference type="InterPro" id="IPR012951">
    <property type="entry name" value="BBE"/>
</dbReference>
<dbReference type="Gene3D" id="3.30.465.10">
    <property type="match status" value="1"/>
</dbReference>